<feature type="domain" description="LIM zinc-binding" evidence="5">
    <location>
        <begin position="143"/>
        <end position="209"/>
    </location>
</feature>
<organism evidence="6 7">
    <name type="scientific">Geranomyces variabilis</name>
    <dbReference type="NCBI Taxonomy" id="109894"/>
    <lineage>
        <taxon>Eukaryota</taxon>
        <taxon>Fungi</taxon>
        <taxon>Fungi incertae sedis</taxon>
        <taxon>Chytridiomycota</taxon>
        <taxon>Chytridiomycota incertae sedis</taxon>
        <taxon>Chytridiomycetes</taxon>
        <taxon>Spizellomycetales</taxon>
        <taxon>Powellomycetaceae</taxon>
        <taxon>Geranomyces</taxon>
    </lineage>
</organism>
<dbReference type="CDD" id="cd08368">
    <property type="entry name" value="LIM"/>
    <property type="match status" value="3"/>
</dbReference>
<keyword evidence="2 4" id="KW-0862">Zinc</keyword>
<evidence type="ECO:0000256" key="2">
    <source>
        <dbReference type="ARBA" id="ARBA00022833"/>
    </source>
</evidence>
<evidence type="ECO:0000256" key="3">
    <source>
        <dbReference type="ARBA" id="ARBA00023038"/>
    </source>
</evidence>
<keyword evidence="7" id="KW-1185">Reference proteome</keyword>
<dbReference type="GO" id="GO:0031941">
    <property type="term" value="C:filamentous actin"/>
    <property type="evidence" value="ECO:0007669"/>
    <property type="project" value="TreeGrafter"/>
</dbReference>
<keyword evidence="3 4" id="KW-0440">LIM domain</keyword>
<evidence type="ECO:0000256" key="1">
    <source>
        <dbReference type="ARBA" id="ARBA00022723"/>
    </source>
</evidence>
<dbReference type="GO" id="GO:0030036">
    <property type="term" value="P:actin cytoskeleton organization"/>
    <property type="evidence" value="ECO:0007669"/>
    <property type="project" value="TreeGrafter"/>
</dbReference>
<dbReference type="GO" id="GO:0001725">
    <property type="term" value="C:stress fiber"/>
    <property type="evidence" value="ECO:0007669"/>
    <property type="project" value="TreeGrafter"/>
</dbReference>
<dbReference type="AlphaFoldDB" id="A0AAD5XQ68"/>
<dbReference type="GO" id="GO:0051371">
    <property type="term" value="F:muscle alpha-actinin binding"/>
    <property type="evidence" value="ECO:0007669"/>
    <property type="project" value="TreeGrafter"/>
</dbReference>
<sequence>MAEQLDKIADSLQKDLSMAEHEDFAGHCEKCSEPVLNDTGPGVSYTLEGVRRAFHRHCFNCEDCQSPIRDGSFFMHNDKPHCRACYEKVLGKCGKCDKPLIGSQIMKAGDSKFHPSVRKLTARYFEKRGELYCRDCYETEYVPVCSGCAGKILPDAESTKITMVEWKDKKYHPKCFACRDCNTPFNDLKALHHKGELYCEPHYFEVVKKLDDAHDAARKPIA</sequence>
<feature type="domain" description="LIM zinc-binding" evidence="5">
    <location>
        <begin position="26"/>
        <end position="92"/>
    </location>
</feature>
<dbReference type="GO" id="GO:0003779">
    <property type="term" value="F:actin binding"/>
    <property type="evidence" value="ECO:0007669"/>
    <property type="project" value="TreeGrafter"/>
</dbReference>
<dbReference type="SMART" id="SM00132">
    <property type="entry name" value="LIM"/>
    <property type="match status" value="3"/>
</dbReference>
<keyword evidence="1 4" id="KW-0479">Metal-binding</keyword>
<protein>
    <recommendedName>
        <fullName evidence="5">LIM zinc-binding domain-containing protein</fullName>
    </recommendedName>
</protein>
<proteinExistence type="predicted"/>
<dbReference type="PANTHER" id="PTHR24214:SF62">
    <property type="entry name" value="LEUPAXIN"/>
    <property type="match status" value="1"/>
</dbReference>
<evidence type="ECO:0000259" key="5">
    <source>
        <dbReference type="PROSITE" id="PS50023"/>
    </source>
</evidence>
<dbReference type="PROSITE" id="PS50023">
    <property type="entry name" value="LIM_DOMAIN_2"/>
    <property type="match status" value="2"/>
</dbReference>
<evidence type="ECO:0000256" key="4">
    <source>
        <dbReference type="PROSITE-ProRule" id="PRU00125"/>
    </source>
</evidence>
<evidence type="ECO:0000313" key="6">
    <source>
        <dbReference type="EMBL" id="KAJ3183832.1"/>
    </source>
</evidence>
<dbReference type="PANTHER" id="PTHR24214">
    <property type="entry name" value="PDZ AND LIM DOMAIN PROTEIN ZASP"/>
    <property type="match status" value="1"/>
</dbReference>
<name>A0AAD5XQ68_9FUNG</name>
<reference evidence="6" key="1">
    <citation type="submission" date="2020-05" db="EMBL/GenBank/DDBJ databases">
        <title>Phylogenomic resolution of chytrid fungi.</title>
        <authorList>
            <person name="Stajich J.E."/>
            <person name="Amses K."/>
            <person name="Simmons R."/>
            <person name="Seto K."/>
            <person name="Myers J."/>
            <person name="Bonds A."/>
            <person name="Quandt C.A."/>
            <person name="Barry K."/>
            <person name="Liu P."/>
            <person name="Grigoriev I."/>
            <person name="Longcore J.E."/>
            <person name="James T.Y."/>
        </authorList>
    </citation>
    <scope>NUCLEOTIDE SEQUENCE</scope>
    <source>
        <strain evidence="6">JEL0379</strain>
    </source>
</reference>
<dbReference type="InterPro" id="IPR001781">
    <property type="entry name" value="Znf_LIM"/>
</dbReference>
<evidence type="ECO:0000313" key="7">
    <source>
        <dbReference type="Proteomes" id="UP001212152"/>
    </source>
</evidence>
<dbReference type="Proteomes" id="UP001212152">
    <property type="component" value="Unassembled WGS sequence"/>
</dbReference>
<dbReference type="EMBL" id="JADGJQ010000005">
    <property type="protein sequence ID" value="KAJ3183832.1"/>
    <property type="molecule type" value="Genomic_DNA"/>
</dbReference>
<dbReference type="InterPro" id="IPR050604">
    <property type="entry name" value="PDZ-LIM_domain"/>
</dbReference>
<accession>A0AAD5XQ68</accession>
<comment type="caution">
    <text evidence="6">The sequence shown here is derived from an EMBL/GenBank/DDBJ whole genome shotgun (WGS) entry which is preliminary data.</text>
</comment>
<dbReference type="GO" id="GO:0046872">
    <property type="term" value="F:metal ion binding"/>
    <property type="evidence" value="ECO:0007669"/>
    <property type="project" value="UniProtKB-KW"/>
</dbReference>
<dbReference type="Pfam" id="PF00412">
    <property type="entry name" value="LIM"/>
    <property type="match status" value="2"/>
</dbReference>
<dbReference type="SUPFAM" id="SSF57716">
    <property type="entry name" value="Glucocorticoid receptor-like (DNA-binding domain)"/>
    <property type="match status" value="3"/>
</dbReference>
<dbReference type="Gene3D" id="2.10.110.10">
    <property type="entry name" value="Cysteine Rich Protein"/>
    <property type="match status" value="3"/>
</dbReference>
<gene>
    <name evidence="6" type="ORF">HDU87_005948</name>
</gene>